<evidence type="ECO:0000313" key="2">
    <source>
        <dbReference type="EMBL" id="KAK7523258.1"/>
    </source>
</evidence>
<feature type="chain" id="PRO_5046265047" description="Secreted protein" evidence="1">
    <location>
        <begin position="20"/>
        <end position="954"/>
    </location>
</feature>
<dbReference type="EMBL" id="JBBPHU010000001">
    <property type="protein sequence ID" value="KAK7523258.1"/>
    <property type="molecule type" value="Genomic_DNA"/>
</dbReference>
<protein>
    <recommendedName>
        <fullName evidence="4">Secreted protein</fullName>
    </recommendedName>
</protein>
<evidence type="ECO:0008006" key="4">
    <source>
        <dbReference type="Google" id="ProtNLM"/>
    </source>
</evidence>
<evidence type="ECO:0000313" key="3">
    <source>
        <dbReference type="Proteomes" id="UP001363622"/>
    </source>
</evidence>
<organism evidence="2 3">
    <name type="scientific">Phyllosticta citriasiana</name>
    <dbReference type="NCBI Taxonomy" id="595635"/>
    <lineage>
        <taxon>Eukaryota</taxon>
        <taxon>Fungi</taxon>
        <taxon>Dikarya</taxon>
        <taxon>Ascomycota</taxon>
        <taxon>Pezizomycotina</taxon>
        <taxon>Dothideomycetes</taxon>
        <taxon>Dothideomycetes incertae sedis</taxon>
        <taxon>Botryosphaeriales</taxon>
        <taxon>Phyllostictaceae</taxon>
        <taxon>Phyllosticta</taxon>
    </lineage>
</organism>
<dbReference type="SUPFAM" id="SSF49785">
    <property type="entry name" value="Galactose-binding domain-like"/>
    <property type="match status" value="1"/>
</dbReference>
<accession>A0ABR1L144</accession>
<gene>
    <name evidence="2" type="ORF">IWZ03DRAFT_391241</name>
</gene>
<proteinExistence type="predicted"/>
<sequence length="954" mass="104034">MLGSSLFYGLALAASLCQAENLGSFKSPDIEHRPKFRYWLPDASVPNEVVAEDLAAVAGVGAGGMEFLPYYNYGLPEADRGVDPPTDWTIYGFGTEAYRETFPTALRASQENGLFMDFAQGANQGQGTPAEPGSAGLAFELTYSNVTIQSGETFSGVLPLSRQPDNLFGSFMHKLEDFGAQTLLAAQAVRVTNIKLQFRSFLTAFILIDLTSFVGKDRSLTWTAPNGNSTWRIFAWYERQANQHSCSPGLNATNYVQNGSWTVDLFSATGAKNITDVLDEHLFQDEESRKLLAAVGKYDSMEMRTALLWTLGFREKFKETIVPYGEIFTATNSTLQEQCNQDYRQVLNEGYKEYLGHFVEWAHSLGIEYSAQPAYNFPLDMLDDIPLLDGPEGESLGFSNIVDTCRQFAGPAHLAGISVLSSECGAARGAPYLQTQKDLLWSVRRGLAGGISMNVFHGFACSGPYANTTWPSYTTFTYRFTEMWNHHQPVWRHFNDTIHYISRNQFISLIGTPKVDLAFYFYSAPWVVEGEYRDTNLQDLGYTYDYLAPGNLLTDDAVVDGATLAPTGPAYKALVFSNQTAISPAAAARIQELATAGLPIFFKAGEAEEVAAIMSGVVDVGLDNVHAVGSATELPDALKAAGILPKVSLPEPVPGFDNFWRSSDSIEYAFLYNDGKVSQTADILFNVSGTPYFFDAWTGNVSPVLLYTSIPDSVTIPITLLSNQTALPLAPKAHIAKSSGSISGLKYSANSVTAELGGSASSTLSDGSTKNLTASPPAASNLTTWDLTIEDWHRTNDTFSMETAIDYHTYKSQPLTPWLELDPSLASVSGIGTYNTNFSYPATARSAPSLGAILHLGPITNYVRAWLNGQVLPPIDIVNPNVDVTDYVQTGNNDFVVEITTTLFNRIKAYGNSTCLVVVTANNESLNYYGINAACEYGLVGPVSVEWVVEEKIS</sequence>
<comment type="caution">
    <text evidence="2">The sequence shown here is derived from an EMBL/GenBank/DDBJ whole genome shotgun (WGS) entry which is preliminary data.</text>
</comment>
<feature type="signal peptide" evidence="1">
    <location>
        <begin position="1"/>
        <end position="19"/>
    </location>
</feature>
<dbReference type="Gene3D" id="2.60.120.260">
    <property type="entry name" value="Galactose-binding domain-like"/>
    <property type="match status" value="1"/>
</dbReference>
<keyword evidence="1" id="KW-0732">Signal</keyword>
<dbReference type="PANTHER" id="PTHR36848">
    <property type="entry name" value="DNA-BINDING PROTEIN (PUTATIVE SECRETED PROTEIN)-RELATED"/>
    <property type="match status" value="1"/>
</dbReference>
<dbReference type="PANTHER" id="PTHR36848:SF2">
    <property type="entry name" value="SECRETED PROTEIN"/>
    <property type="match status" value="1"/>
</dbReference>
<evidence type="ECO:0000256" key="1">
    <source>
        <dbReference type="SAM" id="SignalP"/>
    </source>
</evidence>
<dbReference type="InterPro" id="IPR053161">
    <property type="entry name" value="Ulvan_degrading_GH"/>
</dbReference>
<dbReference type="InterPro" id="IPR008979">
    <property type="entry name" value="Galactose-bd-like_sf"/>
</dbReference>
<keyword evidence="3" id="KW-1185">Reference proteome</keyword>
<dbReference type="Proteomes" id="UP001363622">
    <property type="component" value="Unassembled WGS sequence"/>
</dbReference>
<name>A0ABR1L144_9PEZI</name>
<reference evidence="2 3" key="1">
    <citation type="submission" date="2024-04" db="EMBL/GenBank/DDBJ databases">
        <title>Phyllosticta paracitricarpa is synonymous to the EU quarantine fungus P. citricarpa based on phylogenomic analyses.</title>
        <authorList>
            <consortium name="Lawrence Berkeley National Laboratory"/>
            <person name="Van Ingen-Buijs V.A."/>
            <person name="Van Westerhoven A.C."/>
            <person name="Haridas S."/>
            <person name="Skiadas P."/>
            <person name="Martin F."/>
            <person name="Groenewald J.Z."/>
            <person name="Crous P.W."/>
            <person name="Seidl M.F."/>
        </authorList>
    </citation>
    <scope>NUCLEOTIDE SEQUENCE [LARGE SCALE GENOMIC DNA]</scope>
    <source>
        <strain evidence="2 3">CBS 123371</strain>
    </source>
</reference>
<dbReference type="Pfam" id="PF17132">
    <property type="entry name" value="Glyco_hydro_106"/>
    <property type="match status" value="1"/>
</dbReference>